<dbReference type="eggNOG" id="KOG2237">
    <property type="taxonomic scope" value="Eukaryota"/>
</dbReference>
<dbReference type="InterPro" id="IPR029058">
    <property type="entry name" value="AB_hydrolase_fold"/>
</dbReference>
<dbReference type="GO" id="GO:0006508">
    <property type="term" value="P:proteolysis"/>
    <property type="evidence" value="ECO:0007669"/>
    <property type="project" value="UniProtKB-KW"/>
</dbReference>
<dbReference type="GO" id="GO:0005829">
    <property type="term" value="C:cytosol"/>
    <property type="evidence" value="ECO:0007669"/>
    <property type="project" value="TreeGrafter"/>
</dbReference>
<dbReference type="PANTHER" id="PTHR42881">
    <property type="entry name" value="PROLYL ENDOPEPTIDASE"/>
    <property type="match status" value="1"/>
</dbReference>
<dbReference type="InterPro" id="IPR002471">
    <property type="entry name" value="Pept_S9_AS"/>
</dbReference>
<dbReference type="EC" id="3.4.21.-" evidence="7"/>
<dbReference type="PRINTS" id="PR00862">
    <property type="entry name" value="PROLIGOPTASE"/>
</dbReference>
<dbReference type="InterPro" id="IPR002470">
    <property type="entry name" value="Peptidase_S9A"/>
</dbReference>
<keyword evidence="4 7" id="KW-0645">Protease</keyword>
<evidence type="ECO:0000256" key="1">
    <source>
        <dbReference type="ARBA" id="ARBA00001070"/>
    </source>
</evidence>
<dbReference type="FunFam" id="2.130.10.120:FF:000001">
    <property type="entry name" value="Prolyl endopeptidase"/>
    <property type="match status" value="1"/>
</dbReference>
<reference evidence="11" key="1">
    <citation type="journal article" date="2013" name="BMC Genomics">
        <title>Genome and transcriptome sequencing of the halophilic fungus Wallemia ichthyophaga: haloadaptations present and absent.</title>
        <authorList>
            <person name="Zajc J."/>
            <person name="Liu Y."/>
            <person name="Dai W."/>
            <person name="Yang Z."/>
            <person name="Hu J."/>
            <person name="Gostincar C."/>
            <person name="Gunde-Cimerman N."/>
        </authorList>
    </citation>
    <scope>NUCLEOTIDE SEQUENCE [LARGE SCALE GENOMIC DNA]</scope>
    <source>
        <strain evidence="11">EXF-994 / CBS 113033</strain>
    </source>
</reference>
<dbReference type="InterPro" id="IPR051167">
    <property type="entry name" value="Prolyl_oligopep/macrocyclase"/>
</dbReference>
<protein>
    <recommendedName>
        <fullName evidence="7">Prolyl endopeptidase</fullName>
        <ecNumber evidence="7">3.4.21.-</ecNumber>
    </recommendedName>
</protein>
<dbReference type="HOGENOM" id="CLU_011290_1_1_1"/>
<evidence type="ECO:0000256" key="4">
    <source>
        <dbReference type="ARBA" id="ARBA00022670"/>
    </source>
</evidence>
<keyword evidence="6 7" id="KW-0720">Serine protease</keyword>
<evidence type="ECO:0000313" key="10">
    <source>
        <dbReference type="EMBL" id="EOR02690.1"/>
    </source>
</evidence>
<dbReference type="FunFam" id="3.40.50.1820:FF:000005">
    <property type="entry name" value="Prolyl endopeptidase"/>
    <property type="match status" value="1"/>
</dbReference>
<comment type="catalytic activity">
    <reaction evidence="1">
        <text>Hydrolysis of Pro-|-Xaa &gt;&gt; Ala-|-Xaa in oligopeptides.</text>
        <dbReference type="EC" id="3.4.21.26"/>
    </reaction>
</comment>
<dbReference type="GeneID" id="20376204"/>
<keyword evidence="11" id="KW-1185">Reference proteome</keyword>
<name>R9AKR4_WALI9</name>
<dbReference type="Gene3D" id="2.130.10.120">
    <property type="entry name" value="Prolyl oligopeptidase, N-terminal domain"/>
    <property type="match status" value="1"/>
</dbReference>
<dbReference type="PROSITE" id="PS00708">
    <property type="entry name" value="PRO_ENDOPEP_SER"/>
    <property type="match status" value="1"/>
</dbReference>
<dbReference type="SUPFAM" id="SSF53474">
    <property type="entry name" value="alpha/beta-Hydrolases"/>
    <property type="match status" value="1"/>
</dbReference>
<evidence type="ECO:0000256" key="5">
    <source>
        <dbReference type="ARBA" id="ARBA00022801"/>
    </source>
</evidence>
<feature type="domain" description="Peptidase S9A N-terminal" evidence="9">
    <location>
        <begin position="4"/>
        <end position="446"/>
    </location>
</feature>
<organism evidence="10 11">
    <name type="scientific">Wallemia ichthyophaga (strain EXF-994 / CBS 113033)</name>
    <dbReference type="NCBI Taxonomy" id="1299270"/>
    <lineage>
        <taxon>Eukaryota</taxon>
        <taxon>Fungi</taxon>
        <taxon>Dikarya</taxon>
        <taxon>Basidiomycota</taxon>
        <taxon>Wallemiomycotina</taxon>
        <taxon>Wallemiomycetes</taxon>
        <taxon>Wallemiales</taxon>
        <taxon>Wallemiaceae</taxon>
        <taxon>Wallemia</taxon>
    </lineage>
</organism>
<dbReference type="RefSeq" id="XP_009266750.1">
    <property type="nucleotide sequence ID" value="XM_009268475.1"/>
</dbReference>
<dbReference type="KEGG" id="wic:J056_003252"/>
<accession>R9AKR4</accession>
<dbReference type="EMBL" id="KE007227">
    <property type="protein sequence ID" value="EOR02690.1"/>
    <property type="molecule type" value="Genomic_DNA"/>
</dbReference>
<dbReference type="InterPro" id="IPR023302">
    <property type="entry name" value="Pept_S9A_N"/>
</dbReference>
<comment type="subunit">
    <text evidence="3">Monomer.</text>
</comment>
<gene>
    <name evidence="10" type="ORF">J056_003252</name>
</gene>
<evidence type="ECO:0000256" key="2">
    <source>
        <dbReference type="ARBA" id="ARBA00005228"/>
    </source>
</evidence>
<dbReference type="InterPro" id="IPR001375">
    <property type="entry name" value="Peptidase_S9_cat"/>
</dbReference>
<comment type="similarity">
    <text evidence="2 7">Belongs to the peptidase S9A family.</text>
</comment>
<dbReference type="AlphaFoldDB" id="R9AKR4"/>
<dbReference type="PANTHER" id="PTHR42881:SF2">
    <property type="entry name" value="PROLYL ENDOPEPTIDASE"/>
    <property type="match status" value="1"/>
</dbReference>
<dbReference type="Pfam" id="PF00326">
    <property type="entry name" value="Peptidase_S9"/>
    <property type="match status" value="1"/>
</dbReference>
<evidence type="ECO:0000256" key="7">
    <source>
        <dbReference type="RuleBase" id="RU368024"/>
    </source>
</evidence>
<dbReference type="STRING" id="1299270.R9AKR4"/>
<dbReference type="GO" id="GO:0004252">
    <property type="term" value="F:serine-type endopeptidase activity"/>
    <property type="evidence" value="ECO:0007669"/>
    <property type="project" value="UniProtKB-UniRule"/>
</dbReference>
<dbReference type="SUPFAM" id="SSF50993">
    <property type="entry name" value="Peptidase/esterase 'gauge' domain"/>
    <property type="match status" value="1"/>
</dbReference>
<evidence type="ECO:0000313" key="11">
    <source>
        <dbReference type="Proteomes" id="UP000014064"/>
    </source>
</evidence>
<evidence type="ECO:0000256" key="6">
    <source>
        <dbReference type="ARBA" id="ARBA00022825"/>
    </source>
</evidence>
<dbReference type="GO" id="GO:0070012">
    <property type="term" value="F:oligopeptidase activity"/>
    <property type="evidence" value="ECO:0007669"/>
    <property type="project" value="TreeGrafter"/>
</dbReference>
<keyword evidence="5 7" id="KW-0378">Hydrolase</keyword>
<dbReference type="OrthoDB" id="248387at2759"/>
<evidence type="ECO:0000259" key="8">
    <source>
        <dbReference type="Pfam" id="PF00326"/>
    </source>
</evidence>
<dbReference type="Proteomes" id="UP000014064">
    <property type="component" value="Unassembled WGS sequence"/>
</dbReference>
<feature type="domain" description="Peptidase S9 prolyl oligopeptidase catalytic" evidence="8">
    <location>
        <begin position="521"/>
        <end position="721"/>
    </location>
</feature>
<dbReference type="Gene3D" id="3.40.50.1820">
    <property type="entry name" value="alpha/beta hydrolase"/>
    <property type="match status" value="1"/>
</dbReference>
<evidence type="ECO:0000259" key="9">
    <source>
        <dbReference type="Pfam" id="PF02897"/>
    </source>
</evidence>
<dbReference type="Pfam" id="PF02897">
    <property type="entry name" value="Peptidase_S9_N"/>
    <property type="match status" value="1"/>
</dbReference>
<proteinExistence type="inferred from homology"/>
<dbReference type="OMA" id="LDPWFSH"/>
<sequence>MNYPRVRRDEGNVLEFKSKKNGFVSVKDPYAWLETPPSQSKESADFVDAQNKLFGNYMEDVSYRDEFKAALTDNMSYPKFSAPSIKKNKIAYWSENSGLMPHAVIRSSKNLDSRDSDVFFDPNQLSEDKSASLATAAFSKTAKYFAYGISRSGSDWVTLYVRSASSPFNEHSGSHETDQSRFSDEVRYVKFSSIGWLGDEGFFYQRYDVAEGAHGAANEDKAGLETDANENAKLYFHKVNTPQSEDVLVLSDSQNPTHMWSAGTTDDSRYVVLTVSKDTSRRNLLKVADLKDPQNAKISANMKWIDVVGEFKHEYSVIDNDGSKLYLQTNEMADNFKIVTADVYDSSSIEWKDFIAEDNAAVLTDASVVNNDKLVLVYLRDVKSELIVHSLSDGRYLYRLFDDFTGTINQVTGESDQSKLFISTTSYTTPGTVLSFDFDKHASSTFRSTEVHGLSPTEFMTEQQFYTSKDGTKVPIFITRHKDTPKNAPFFLFGYGGFSISVLPFFSPSALTFVKHFRAGLAVANIRGGSEYGEKWHKDGILDLKQNGFSDFLSASDFLVDTGYAGKGSIIVNGGSNGGLLAAVAAQQDLSNNIAVSIVDVGVLDMLKFHKWTIGRAWTSDYGNPDDPSDFDHLHAYSPLHRSQEIKDKIYPAMLLTSAAHDDRVVSCHTTKMIAELQHSHIEQVKLARIETKAGHGAGKSTQMRILEATDKYTFAANELGLKWFK</sequence>
<evidence type="ECO:0000256" key="3">
    <source>
        <dbReference type="ARBA" id="ARBA00011245"/>
    </source>
</evidence>